<dbReference type="Proteomes" id="UP000675880">
    <property type="component" value="Unassembled WGS sequence"/>
</dbReference>
<keyword evidence="2" id="KW-1185">Reference proteome</keyword>
<name>A0ABM8RTP8_9BACT</name>
<comment type="caution">
    <text evidence="1">The sequence shown here is derived from an EMBL/GenBank/DDBJ whole genome shotgun (WGS) entry which is preliminary data.</text>
</comment>
<sequence>MASVNESTLLSLNERLRVVQGVVSERDDYRGTRAVGRPGLDLTIHIATTRSPMDGSSALVYGGGRIQRDGDISFRPVA</sequence>
<organism evidence="1 2">
    <name type="scientific">Nitrospira defluvii</name>
    <dbReference type="NCBI Taxonomy" id="330214"/>
    <lineage>
        <taxon>Bacteria</taxon>
        <taxon>Pseudomonadati</taxon>
        <taxon>Nitrospirota</taxon>
        <taxon>Nitrospiria</taxon>
        <taxon>Nitrospirales</taxon>
        <taxon>Nitrospiraceae</taxon>
        <taxon>Nitrospira</taxon>
    </lineage>
</organism>
<evidence type="ECO:0000313" key="2">
    <source>
        <dbReference type="Proteomes" id="UP000675880"/>
    </source>
</evidence>
<accession>A0ABM8RTP8</accession>
<protein>
    <submittedName>
        <fullName evidence="1">Uncharacterized protein</fullName>
    </submittedName>
</protein>
<reference evidence="1 2" key="1">
    <citation type="submission" date="2021-02" db="EMBL/GenBank/DDBJ databases">
        <authorList>
            <person name="Han P."/>
        </authorList>
    </citation>
    <scope>NUCLEOTIDE SEQUENCE [LARGE SCALE GENOMIC DNA]</scope>
    <source>
        <strain evidence="1">Candidatus Nitrospira sp. ZN2</strain>
    </source>
</reference>
<dbReference type="EMBL" id="CAJNBJ010000017">
    <property type="protein sequence ID" value="CAE6770927.1"/>
    <property type="molecule type" value="Genomic_DNA"/>
</dbReference>
<evidence type="ECO:0000313" key="1">
    <source>
        <dbReference type="EMBL" id="CAE6770927.1"/>
    </source>
</evidence>
<proteinExistence type="predicted"/>
<gene>
    <name evidence="1" type="ORF">NSPZN2_40282</name>
</gene>